<dbReference type="InterPro" id="IPR055713">
    <property type="entry name" value="DUF7289"/>
</dbReference>
<protein>
    <recommendedName>
        <fullName evidence="2">DUF7305 domain-containing protein</fullName>
    </recommendedName>
</protein>
<keyword evidence="1" id="KW-0472">Membrane</keyword>
<dbReference type="Pfam" id="PF23960">
    <property type="entry name" value="DUF7289"/>
    <property type="match status" value="1"/>
</dbReference>
<dbReference type="Pfam" id="PF23981">
    <property type="entry name" value="DUF7305"/>
    <property type="match status" value="1"/>
</dbReference>
<feature type="domain" description="DUF7305" evidence="2">
    <location>
        <begin position="341"/>
        <end position="537"/>
    </location>
</feature>
<feature type="transmembrane region" description="Helical" evidence="1">
    <location>
        <begin position="12"/>
        <end position="32"/>
    </location>
</feature>
<name>A0AAV3UCH4_9EURY</name>
<evidence type="ECO:0000313" key="4">
    <source>
        <dbReference type="Proteomes" id="UP001501729"/>
    </source>
</evidence>
<dbReference type="AlphaFoldDB" id="A0AAV3UCH4"/>
<dbReference type="RefSeq" id="WP_345409725.1">
    <property type="nucleotide sequence ID" value="NZ_BAABKX010000001.1"/>
</dbReference>
<accession>A0AAV3UCH4</accession>
<reference evidence="3 4" key="1">
    <citation type="journal article" date="2019" name="Int. J. Syst. Evol. Microbiol.">
        <title>The Global Catalogue of Microorganisms (GCM) 10K type strain sequencing project: providing services to taxonomists for standard genome sequencing and annotation.</title>
        <authorList>
            <consortium name="The Broad Institute Genomics Platform"/>
            <consortium name="The Broad Institute Genome Sequencing Center for Infectious Disease"/>
            <person name="Wu L."/>
            <person name="Ma J."/>
        </authorList>
    </citation>
    <scope>NUCLEOTIDE SEQUENCE [LARGE SCALE GENOMIC DNA]</scope>
    <source>
        <strain evidence="3 4">JCM 17504</strain>
    </source>
</reference>
<gene>
    <name evidence="3" type="ORF">GCM10025751_07180</name>
</gene>
<keyword evidence="4" id="KW-1185">Reference proteome</keyword>
<sequence length="568" mass="59221">MTLPSTRAQTETLGVVLLLMITLAGTGLIVALGSSVLDDSKRAAELDSAEHAMTQLDSKASLVGIGETDIQRVNLGVGNDGQPLTRTQDGWMRVEVDPDDGAAVEVMNQTLGAVVYRNDQTTIAYQGGGVWRRTGEGSTMVSPPEFHYRETTLTLPLIIVGGDGGLSPRLEVSKNGSAESKFPLAEPKKTNPLSEATVNITVGSDSYRAWGNFFEQRTGGEVEYDHSANAVTLTLVTPTKAPKIKQGLASTSPQELVIEGAGGSSFTDSYNSSIGPYSETEGSKGTVNTVGGVSLSGGAEIEGDLVTGGGIVKMQSANTAITGNLSYGGSTSLHKKATVGGWTADNGSVEQIDPIGSMIKNQAESVEANNDNGRSDAIDGRGLDPSKSAWTLTNGNYYVDDLGLNSGETLSLDLQNGDIDVVVDDDVMLNGGTIQVQNPDNGTANVYVLGDTVSVTNGADVSIPGDKSRAFRIYGPPGTSATVSGDDTEFVGVLYAPDSRSQYGDVSVTSHGEVYGAIVGGKTVLRSGGTVHYDQALVMTETLPADFTTVPRVTYMHVSTNRVNVTSA</sequence>
<keyword evidence="1" id="KW-1133">Transmembrane helix</keyword>
<organism evidence="3 4">
    <name type="scientific">Haladaptatus pallidirubidus</name>
    <dbReference type="NCBI Taxonomy" id="1008152"/>
    <lineage>
        <taxon>Archaea</taxon>
        <taxon>Methanobacteriati</taxon>
        <taxon>Methanobacteriota</taxon>
        <taxon>Stenosarchaea group</taxon>
        <taxon>Halobacteria</taxon>
        <taxon>Halobacteriales</taxon>
        <taxon>Haladaptataceae</taxon>
        <taxon>Haladaptatus</taxon>
    </lineage>
</organism>
<evidence type="ECO:0000313" key="3">
    <source>
        <dbReference type="EMBL" id="GAA5043044.1"/>
    </source>
</evidence>
<dbReference type="EMBL" id="BAABKX010000001">
    <property type="protein sequence ID" value="GAA5043044.1"/>
    <property type="molecule type" value="Genomic_DNA"/>
</dbReference>
<keyword evidence="1" id="KW-0812">Transmembrane</keyword>
<proteinExistence type="predicted"/>
<dbReference type="Proteomes" id="UP001501729">
    <property type="component" value="Unassembled WGS sequence"/>
</dbReference>
<evidence type="ECO:0000259" key="2">
    <source>
        <dbReference type="Pfam" id="PF23981"/>
    </source>
</evidence>
<evidence type="ECO:0000256" key="1">
    <source>
        <dbReference type="SAM" id="Phobius"/>
    </source>
</evidence>
<comment type="caution">
    <text evidence="3">The sequence shown here is derived from an EMBL/GenBank/DDBJ whole genome shotgun (WGS) entry which is preliminary data.</text>
</comment>
<dbReference type="InterPro" id="IPR055729">
    <property type="entry name" value="DUF7305"/>
</dbReference>